<proteinExistence type="predicted"/>
<feature type="domain" description="Plasmid pRiA4b Orf3-like" evidence="1">
    <location>
        <begin position="11"/>
        <end position="182"/>
    </location>
</feature>
<dbReference type="Proteomes" id="UP001168338">
    <property type="component" value="Unassembled WGS sequence"/>
</dbReference>
<dbReference type="SUPFAM" id="SSF159941">
    <property type="entry name" value="MM3350-like"/>
    <property type="match status" value="1"/>
</dbReference>
<reference evidence="2" key="1">
    <citation type="submission" date="2019-05" db="EMBL/GenBank/DDBJ databases">
        <title>Methanoculleus sp. FWC-SCC1, a methanogenic archaeon isolated from deep marine cold seep.</title>
        <authorList>
            <person name="Chen Y.-W."/>
            <person name="Chen S.-C."/>
            <person name="Teng N.-H."/>
            <person name="Lai M.-C."/>
        </authorList>
    </citation>
    <scope>NUCLEOTIDE SEQUENCE</scope>
    <source>
        <strain evidence="2">FWC-SCC1</strain>
    </source>
</reference>
<protein>
    <submittedName>
        <fullName evidence="2">Plasmid pRiA4b ORF-3 family protein</fullName>
    </submittedName>
</protein>
<dbReference type="Gene3D" id="3.10.290.30">
    <property type="entry name" value="MM3350-like"/>
    <property type="match status" value="1"/>
</dbReference>
<sequence>MPAKKRLFENVYQFKITLREIRPPIWRRIQVPETCSFWDLHVAIQDAMGWTDAHLHEFRMRDPRSGGNVDIGYPNEFSGETLLGWRTAIADFFSPENPRAVYTYDFGDDWEHLVVLEKILPKEPGIPYPRCIKGKRACPPEDIGGVWGYYDLLEDLKNPGARDGDEDEWDAYEFDPEEFDCADVSFDDPKKRLKYAGEIGLL</sequence>
<evidence type="ECO:0000313" key="3">
    <source>
        <dbReference type="Proteomes" id="UP001168338"/>
    </source>
</evidence>
<name>A0ABT8M8A2_9EURY</name>
<organism evidence="2 3">
    <name type="scientific">Methanoculleus frigidifontis</name>
    <dbReference type="NCBI Taxonomy" id="2584085"/>
    <lineage>
        <taxon>Archaea</taxon>
        <taxon>Methanobacteriati</taxon>
        <taxon>Methanobacteriota</taxon>
        <taxon>Stenosarchaea group</taxon>
        <taxon>Methanomicrobia</taxon>
        <taxon>Methanomicrobiales</taxon>
        <taxon>Methanomicrobiaceae</taxon>
        <taxon>Methanoculleus</taxon>
    </lineage>
</organism>
<dbReference type="PANTHER" id="PTHR41878">
    <property type="entry name" value="LEXA REPRESSOR-RELATED"/>
    <property type="match status" value="1"/>
</dbReference>
<accession>A0ABT8M8A2</accession>
<comment type="caution">
    <text evidence="2">The sequence shown here is derived from an EMBL/GenBank/DDBJ whole genome shotgun (WGS) entry which is preliminary data.</text>
</comment>
<dbReference type="EMBL" id="VCYH01000002">
    <property type="protein sequence ID" value="MDN7024153.1"/>
    <property type="molecule type" value="Genomic_DNA"/>
</dbReference>
<keyword evidence="3" id="KW-1185">Reference proteome</keyword>
<dbReference type="InterPro" id="IPR012912">
    <property type="entry name" value="Plasmid_pRiA4b_Orf3-like"/>
</dbReference>
<dbReference type="InterPro" id="IPR024047">
    <property type="entry name" value="MM3350-like_sf"/>
</dbReference>
<gene>
    <name evidence="2" type="ORF">FGU65_04485</name>
</gene>
<dbReference type="Pfam" id="PF07929">
    <property type="entry name" value="PRiA4_ORF3"/>
    <property type="match status" value="1"/>
</dbReference>
<evidence type="ECO:0000259" key="1">
    <source>
        <dbReference type="Pfam" id="PF07929"/>
    </source>
</evidence>
<evidence type="ECO:0000313" key="2">
    <source>
        <dbReference type="EMBL" id="MDN7024153.1"/>
    </source>
</evidence>
<dbReference type="PANTHER" id="PTHR41878:SF1">
    <property type="entry name" value="TNPR PROTEIN"/>
    <property type="match status" value="1"/>
</dbReference>
<dbReference type="RefSeq" id="WP_301663241.1">
    <property type="nucleotide sequence ID" value="NZ_VCYH01000002.1"/>
</dbReference>